<comment type="caution">
    <text evidence="13">The sequence shown here is derived from an EMBL/GenBank/DDBJ whole genome shotgun (WGS) entry which is preliminary data.</text>
</comment>
<keyword evidence="3 12" id="KW-0812">Transmembrane</keyword>
<dbReference type="InterPro" id="IPR002347">
    <property type="entry name" value="SDR_fam"/>
</dbReference>
<dbReference type="CDD" id="cd05356">
    <property type="entry name" value="17beta-HSD1_like_SDR_c"/>
    <property type="match status" value="1"/>
</dbReference>
<dbReference type="PROSITE" id="PS00061">
    <property type="entry name" value="ADH_SHORT"/>
    <property type="match status" value="1"/>
</dbReference>
<dbReference type="PRINTS" id="PR00081">
    <property type="entry name" value="GDHRDH"/>
</dbReference>
<organism evidence="13 14">
    <name type="scientific">Staphylotrichum tortipilum</name>
    <dbReference type="NCBI Taxonomy" id="2831512"/>
    <lineage>
        <taxon>Eukaryota</taxon>
        <taxon>Fungi</taxon>
        <taxon>Dikarya</taxon>
        <taxon>Ascomycota</taxon>
        <taxon>Pezizomycotina</taxon>
        <taxon>Sordariomycetes</taxon>
        <taxon>Sordariomycetidae</taxon>
        <taxon>Sordariales</taxon>
        <taxon>Chaetomiaceae</taxon>
        <taxon>Staphylotrichum</taxon>
    </lineage>
</organism>
<evidence type="ECO:0000256" key="7">
    <source>
        <dbReference type="ARBA" id="ARBA00022989"/>
    </source>
</evidence>
<keyword evidence="2 12" id="KW-0444">Lipid biosynthesis</keyword>
<keyword evidence="14" id="KW-1185">Reference proteome</keyword>
<feature type="binding site" evidence="12">
    <location>
        <position position="209"/>
    </location>
    <ligand>
        <name>substrate</name>
    </ligand>
</feature>
<dbReference type="PANTHER" id="PTHR43086">
    <property type="entry name" value="VERY-LONG-CHAIN 3-OXOOACYL-COA REDUCTASE"/>
    <property type="match status" value="1"/>
</dbReference>
<reference evidence="13" key="2">
    <citation type="submission" date="2023-05" db="EMBL/GenBank/DDBJ databases">
        <authorList>
            <consortium name="Lawrence Berkeley National Laboratory"/>
            <person name="Steindorff A."/>
            <person name="Hensen N."/>
            <person name="Bonometti L."/>
            <person name="Westerberg I."/>
            <person name="Brannstrom I.O."/>
            <person name="Guillou S."/>
            <person name="Cros-Aarteil S."/>
            <person name="Calhoun S."/>
            <person name="Haridas S."/>
            <person name="Kuo A."/>
            <person name="Mondo S."/>
            <person name="Pangilinan J."/>
            <person name="Riley R."/>
            <person name="Labutti K."/>
            <person name="Andreopoulos B."/>
            <person name="Lipzen A."/>
            <person name="Chen C."/>
            <person name="Yanf M."/>
            <person name="Daum C."/>
            <person name="Ng V."/>
            <person name="Clum A."/>
            <person name="Ohm R."/>
            <person name="Martin F."/>
            <person name="Silar P."/>
            <person name="Natvig D."/>
            <person name="Lalanne C."/>
            <person name="Gautier V."/>
            <person name="Ament-Velasquez S.L."/>
            <person name="Kruys A."/>
            <person name="Hutchinson M.I."/>
            <person name="Powell A.J."/>
            <person name="Barry K."/>
            <person name="Miller A.N."/>
            <person name="Grigoriev I.V."/>
            <person name="Debuchy R."/>
            <person name="Gladieux P."/>
            <person name="Thoren M.H."/>
            <person name="Johannesson H."/>
        </authorList>
    </citation>
    <scope>NUCLEOTIDE SEQUENCE</scope>
    <source>
        <strain evidence="13">CBS 103.79</strain>
    </source>
</reference>
<evidence type="ECO:0000313" key="13">
    <source>
        <dbReference type="EMBL" id="KAK3903011.1"/>
    </source>
</evidence>
<comment type="similarity">
    <text evidence="12">Belongs to the short-chain dehydrogenases/reductases (SDR) family.</text>
</comment>
<dbReference type="InterPro" id="IPR020904">
    <property type="entry name" value="Sc_DH/Rdtase_CS"/>
</dbReference>
<sequence>MAFSFNCNSVHEALDKAVNCWNSVPQAAQWALAGIGALYVARGAFSFLQLFLNCFILSGTNLRKYGKKGTWAVVTGASDGLGKEFASQLAAKGFNLVLVSRTQSKLDTLARELSLRWSGLQVKTLAMDYSKDNDADYERLAQLIAGLDVGILINNVGQSHSIPVPFLETSREELQGIITLNCLGTLKTTQVVAPILTKRKRGLILTMGSFAGVMPTPYLATYSGSKAFLQHWSSSLASELKPQGVDVQLIVSYLVTTAMSKIRRTSLLIPNPKQFVRAALGKIGLSGTENFPNTYTPWWSHAAFKWVIDSTVGTTSAVTIWFNRRMHVDIRNRALRKAARDAKKQ</sequence>
<comment type="pathway">
    <text evidence="1">Lipid metabolism; fatty acid biosynthesis.</text>
</comment>
<evidence type="ECO:0000256" key="2">
    <source>
        <dbReference type="ARBA" id="ARBA00022516"/>
    </source>
</evidence>
<dbReference type="GO" id="GO:0030497">
    <property type="term" value="P:fatty acid elongation"/>
    <property type="evidence" value="ECO:0007669"/>
    <property type="project" value="UniProtKB-UniRule"/>
</dbReference>
<evidence type="ECO:0000256" key="5">
    <source>
        <dbReference type="ARBA" id="ARBA00022832"/>
    </source>
</evidence>
<keyword evidence="6 12" id="KW-0521">NADP</keyword>
<accession>A0AAN6MMH5</accession>
<keyword evidence="5 12" id="KW-0276">Fatty acid metabolism</keyword>
<dbReference type="InterPro" id="IPR036291">
    <property type="entry name" value="NAD(P)-bd_dom_sf"/>
</dbReference>
<dbReference type="Proteomes" id="UP001303889">
    <property type="component" value="Unassembled WGS sequence"/>
</dbReference>
<dbReference type="PANTHER" id="PTHR43086:SF2">
    <property type="entry name" value="HYDROXYSTEROID DEHYDROGENASE-LIKE PROTEIN 1"/>
    <property type="match status" value="1"/>
</dbReference>
<keyword evidence="8 12" id="KW-0560">Oxidoreductase</keyword>
<feature type="active site" description="Proton acceptor" evidence="12">
    <location>
        <position position="222"/>
    </location>
</feature>
<protein>
    <recommendedName>
        <fullName evidence="12">Very-long-chain 3-oxoacyl-CoA reductase</fullName>
        <ecNumber evidence="12">1.1.1.330</ecNumber>
    </recommendedName>
    <alternativeName>
        <fullName evidence="12">3-ketoacyl-CoA reductase</fullName>
        <shortName evidence="12">3-ketoreductase</shortName>
        <shortName evidence="12">KAR</shortName>
    </alternativeName>
    <alternativeName>
        <fullName evidence="12">Microsomal beta-keto-reductase</fullName>
    </alternativeName>
</protein>
<comment type="function">
    <text evidence="12">Component of the microsomal membrane bound fatty acid elongation system, which produces the 26-carbon very long-chain fatty acids (VLCFA) from palmitate. Catalyzes the reduction of the 3-ketoacyl-CoA intermediate that is formed in each cycle of fatty acid elongation. VLCFAs serve as precursors for ceramide and sphingolipids.</text>
</comment>
<dbReference type="GO" id="GO:0030148">
    <property type="term" value="P:sphingolipid biosynthetic process"/>
    <property type="evidence" value="ECO:0007669"/>
    <property type="project" value="UniProtKB-ARBA"/>
</dbReference>
<keyword evidence="10 12" id="KW-0472">Membrane</keyword>
<evidence type="ECO:0000256" key="1">
    <source>
        <dbReference type="ARBA" id="ARBA00005194"/>
    </source>
</evidence>
<evidence type="ECO:0000256" key="12">
    <source>
        <dbReference type="HAMAP-Rule" id="MF_03107"/>
    </source>
</evidence>
<dbReference type="PIRSF" id="PIRSF000126">
    <property type="entry name" value="11-beta-HSD1"/>
    <property type="match status" value="1"/>
</dbReference>
<dbReference type="EMBL" id="MU855474">
    <property type="protein sequence ID" value="KAK3903011.1"/>
    <property type="molecule type" value="Genomic_DNA"/>
</dbReference>
<dbReference type="GO" id="GO:0141040">
    <property type="term" value="F:very-long-chain 3-oxoacyl-CoA reductase activity"/>
    <property type="evidence" value="ECO:0007669"/>
    <property type="project" value="UniProtKB-EC"/>
</dbReference>
<dbReference type="Gene3D" id="3.40.50.720">
    <property type="entry name" value="NAD(P)-binding Rossmann-like Domain"/>
    <property type="match status" value="1"/>
</dbReference>
<evidence type="ECO:0000256" key="10">
    <source>
        <dbReference type="ARBA" id="ARBA00023136"/>
    </source>
</evidence>
<evidence type="ECO:0000313" key="14">
    <source>
        <dbReference type="Proteomes" id="UP001303889"/>
    </source>
</evidence>
<comment type="catalytic activity">
    <reaction evidence="12">
        <text>a very-long-chain (3R)-3-hydroxyacyl-CoA + NADP(+) = a very-long-chain 3-oxoacyl-CoA + NADPH + H(+)</text>
        <dbReference type="Rhea" id="RHEA:48680"/>
        <dbReference type="ChEBI" id="CHEBI:15378"/>
        <dbReference type="ChEBI" id="CHEBI:57783"/>
        <dbReference type="ChEBI" id="CHEBI:58349"/>
        <dbReference type="ChEBI" id="CHEBI:85440"/>
        <dbReference type="ChEBI" id="CHEBI:90725"/>
        <dbReference type="EC" id="1.1.1.330"/>
    </reaction>
</comment>
<keyword evidence="11 12" id="KW-0275">Fatty acid biosynthesis</keyword>
<keyword evidence="4 12" id="KW-0256">Endoplasmic reticulum</keyword>
<dbReference type="EC" id="1.1.1.330" evidence="12"/>
<dbReference type="FunFam" id="3.40.50.720:FF:000317">
    <property type="entry name" value="Very-long-chain 3-oxoacyl-CoA reductase"/>
    <property type="match status" value="1"/>
</dbReference>
<dbReference type="HAMAP" id="MF_03107">
    <property type="entry name" value="3_ketoreductase"/>
    <property type="match status" value="1"/>
</dbReference>
<evidence type="ECO:0000256" key="11">
    <source>
        <dbReference type="ARBA" id="ARBA00023160"/>
    </source>
</evidence>
<evidence type="ECO:0000256" key="9">
    <source>
        <dbReference type="ARBA" id="ARBA00023098"/>
    </source>
</evidence>
<dbReference type="GO" id="GO:0005789">
    <property type="term" value="C:endoplasmic reticulum membrane"/>
    <property type="evidence" value="ECO:0007669"/>
    <property type="project" value="UniProtKB-SubCell"/>
</dbReference>
<dbReference type="InterPro" id="IPR027533">
    <property type="entry name" value="3_ketoreductase_fungal"/>
</dbReference>
<dbReference type="SUPFAM" id="SSF51735">
    <property type="entry name" value="NAD(P)-binding Rossmann-fold domains"/>
    <property type="match status" value="1"/>
</dbReference>
<evidence type="ECO:0000256" key="3">
    <source>
        <dbReference type="ARBA" id="ARBA00022692"/>
    </source>
</evidence>
<evidence type="ECO:0000256" key="4">
    <source>
        <dbReference type="ARBA" id="ARBA00022824"/>
    </source>
</evidence>
<evidence type="ECO:0000256" key="6">
    <source>
        <dbReference type="ARBA" id="ARBA00022857"/>
    </source>
</evidence>
<dbReference type="GO" id="GO:0045703">
    <property type="term" value="F:ketoreductase activity"/>
    <property type="evidence" value="ECO:0007669"/>
    <property type="project" value="UniProtKB-UniRule"/>
</dbReference>
<dbReference type="Pfam" id="PF00106">
    <property type="entry name" value="adh_short"/>
    <property type="match status" value="1"/>
</dbReference>
<dbReference type="AlphaFoldDB" id="A0AAN6MMH5"/>
<keyword evidence="7 12" id="KW-1133">Transmembrane helix</keyword>
<name>A0AAN6MMH5_9PEZI</name>
<proteinExistence type="inferred from homology"/>
<gene>
    <name evidence="13" type="ORF">C8A05DRAFT_15000</name>
</gene>
<comment type="subcellular location">
    <subcellularLocation>
        <location evidence="12">Endoplasmic reticulum membrane</location>
        <topology evidence="12">Single-pass membrane protein</topology>
    </subcellularLocation>
</comment>
<keyword evidence="9 12" id="KW-0443">Lipid metabolism</keyword>
<reference evidence="13" key="1">
    <citation type="journal article" date="2023" name="Mol. Phylogenet. Evol.">
        <title>Genome-scale phylogeny and comparative genomics of the fungal order Sordariales.</title>
        <authorList>
            <person name="Hensen N."/>
            <person name="Bonometti L."/>
            <person name="Westerberg I."/>
            <person name="Brannstrom I.O."/>
            <person name="Guillou S."/>
            <person name="Cros-Aarteil S."/>
            <person name="Calhoun S."/>
            <person name="Haridas S."/>
            <person name="Kuo A."/>
            <person name="Mondo S."/>
            <person name="Pangilinan J."/>
            <person name="Riley R."/>
            <person name="LaButti K."/>
            <person name="Andreopoulos B."/>
            <person name="Lipzen A."/>
            <person name="Chen C."/>
            <person name="Yan M."/>
            <person name="Daum C."/>
            <person name="Ng V."/>
            <person name="Clum A."/>
            <person name="Steindorff A."/>
            <person name="Ohm R.A."/>
            <person name="Martin F."/>
            <person name="Silar P."/>
            <person name="Natvig D.O."/>
            <person name="Lalanne C."/>
            <person name="Gautier V."/>
            <person name="Ament-Velasquez S.L."/>
            <person name="Kruys A."/>
            <person name="Hutchinson M.I."/>
            <person name="Powell A.J."/>
            <person name="Barry K."/>
            <person name="Miller A.N."/>
            <person name="Grigoriev I.V."/>
            <person name="Debuchy R."/>
            <person name="Gladieux P."/>
            <person name="Hiltunen Thoren M."/>
            <person name="Johannesson H."/>
        </authorList>
    </citation>
    <scope>NUCLEOTIDE SEQUENCE</scope>
    <source>
        <strain evidence="13">CBS 103.79</strain>
    </source>
</reference>
<evidence type="ECO:0000256" key="8">
    <source>
        <dbReference type="ARBA" id="ARBA00023002"/>
    </source>
</evidence>